<keyword evidence="2" id="KW-1185">Reference proteome</keyword>
<comment type="caution">
    <text evidence="1">The sequence shown here is derived from an EMBL/GenBank/DDBJ whole genome shotgun (WGS) entry which is preliminary data.</text>
</comment>
<evidence type="ECO:0000313" key="2">
    <source>
        <dbReference type="Proteomes" id="UP000314294"/>
    </source>
</evidence>
<proteinExistence type="predicted"/>
<accession>A0A4Z2H2W7</accession>
<organism evidence="1 2">
    <name type="scientific">Liparis tanakae</name>
    <name type="common">Tanaka's snailfish</name>
    <dbReference type="NCBI Taxonomy" id="230148"/>
    <lineage>
        <taxon>Eukaryota</taxon>
        <taxon>Metazoa</taxon>
        <taxon>Chordata</taxon>
        <taxon>Craniata</taxon>
        <taxon>Vertebrata</taxon>
        <taxon>Euteleostomi</taxon>
        <taxon>Actinopterygii</taxon>
        <taxon>Neopterygii</taxon>
        <taxon>Teleostei</taxon>
        <taxon>Neoteleostei</taxon>
        <taxon>Acanthomorphata</taxon>
        <taxon>Eupercaria</taxon>
        <taxon>Perciformes</taxon>
        <taxon>Cottioidei</taxon>
        <taxon>Cottales</taxon>
        <taxon>Liparidae</taxon>
        <taxon>Liparis</taxon>
    </lineage>
</organism>
<dbReference type="Proteomes" id="UP000314294">
    <property type="component" value="Unassembled WGS sequence"/>
</dbReference>
<dbReference type="AlphaFoldDB" id="A0A4Z2H2W7"/>
<dbReference type="EMBL" id="SRLO01000340">
    <property type="protein sequence ID" value="TNN60136.1"/>
    <property type="molecule type" value="Genomic_DNA"/>
</dbReference>
<reference evidence="1 2" key="1">
    <citation type="submission" date="2019-03" db="EMBL/GenBank/DDBJ databases">
        <title>First draft genome of Liparis tanakae, snailfish: a comprehensive survey of snailfish specific genes.</title>
        <authorList>
            <person name="Kim W."/>
            <person name="Song I."/>
            <person name="Jeong J.-H."/>
            <person name="Kim D."/>
            <person name="Kim S."/>
            <person name="Ryu S."/>
            <person name="Song J.Y."/>
            <person name="Lee S.K."/>
        </authorList>
    </citation>
    <scope>NUCLEOTIDE SEQUENCE [LARGE SCALE GENOMIC DNA]</scope>
    <source>
        <tissue evidence="1">Muscle</tissue>
    </source>
</reference>
<protein>
    <submittedName>
        <fullName evidence="1">Uncharacterized protein</fullName>
    </submittedName>
</protein>
<gene>
    <name evidence="1" type="ORF">EYF80_029688</name>
</gene>
<sequence length="131" mass="14286">MLEPLCGGRSGHCSGGGPTRRNADVLQSFKGTAGWLGTSWTGLDFRLVDLTRNAHNESGGSACALRHRHAPLYIVSGNAEEERNLRAPFILLIGVLLLLLNQRVEKRNQITDKEEEGGHAINIDLSEHFSA</sequence>
<name>A0A4Z2H2W7_9TELE</name>
<evidence type="ECO:0000313" key="1">
    <source>
        <dbReference type="EMBL" id="TNN60136.1"/>
    </source>
</evidence>